<sequence length="127" mass="13212">MTRTTILPVAVAAALLAGCMPVPPSVPVAPAPQTLPATPAYDPVPVAPVAPPPTLANSGLNERKPDVCGAAAYREHIGKPGSALPSLDISRSYRVVEFRGIEPQDYDPNRLVFRLDAAGNISDTDCG</sequence>
<protein>
    <recommendedName>
        <fullName evidence="5">Peptidase inhibitor I78 family protein</fullName>
    </recommendedName>
</protein>
<feature type="region of interest" description="Disordered" evidence="1">
    <location>
        <begin position="31"/>
        <end position="62"/>
    </location>
</feature>
<gene>
    <name evidence="3" type="ORF">SAMN04489859_10132</name>
</gene>
<dbReference type="PROSITE" id="PS51257">
    <property type="entry name" value="PROKAR_LIPOPROTEIN"/>
    <property type="match status" value="1"/>
</dbReference>
<dbReference type="OrthoDB" id="7859990at2"/>
<proteinExistence type="predicted"/>
<feature type="chain" id="PRO_5011468698" description="Peptidase inhibitor I78 family protein" evidence="2">
    <location>
        <begin position="25"/>
        <end position="127"/>
    </location>
</feature>
<organism evidence="3 4">
    <name type="scientific">Paracoccus alcaliphilus</name>
    <dbReference type="NCBI Taxonomy" id="34002"/>
    <lineage>
        <taxon>Bacteria</taxon>
        <taxon>Pseudomonadati</taxon>
        <taxon>Pseudomonadota</taxon>
        <taxon>Alphaproteobacteria</taxon>
        <taxon>Rhodobacterales</taxon>
        <taxon>Paracoccaceae</taxon>
        <taxon>Paracoccus</taxon>
    </lineage>
</organism>
<feature type="signal peptide" evidence="2">
    <location>
        <begin position="1"/>
        <end position="24"/>
    </location>
</feature>
<keyword evidence="2" id="KW-0732">Signal</keyword>
<evidence type="ECO:0000256" key="1">
    <source>
        <dbReference type="SAM" id="MobiDB-lite"/>
    </source>
</evidence>
<evidence type="ECO:0000313" key="3">
    <source>
        <dbReference type="EMBL" id="SEN68409.1"/>
    </source>
</evidence>
<dbReference type="EMBL" id="FODE01000013">
    <property type="protein sequence ID" value="SEN68409.1"/>
    <property type="molecule type" value="Genomic_DNA"/>
</dbReference>
<reference evidence="3 4" key="1">
    <citation type="submission" date="2016-10" db="EMBL/GenBank/DDBJ databases">
        <authorList>
            <person name="de Groot N.N."/>
        </authorList>
    </citation>
    <scope>NUCLEOTIDE SEQUENCE [LARGE SCALE GENOMIC DNA]</scope>
    <source>
        <strain evidence="3 4">DSM 8512</strain>
    </source>
</reference>
<dbReference type="AlphaFoldDB" id="A0A1H8IJI4"/>
<dbReference type="Gene3D" id="3.30.10.10">
    <property type="entry name" value="Trypsin Inhibitor V, subunit A"/>
    <property type="match status" value="1"/>
</dbReference>
<evidence type="ECO:0000256" key="2">
    <source>
        <dbReference type="SAM" id="SignalP"/>
    </source>
</evidence>
<dbReference type="RefSeq" id="WP_090612113.1">
    <property type="nucleotide sequence ID" value="NZ_CP067124.1"/>
</dbReference>
<name>A0A1H8IJI4_9RHOB</name>
<dbReference type="Proteomes" id="UP000199054">
    <property type="component" value="Unassembled WGS sequence"/>
</dbReference>
<evidence type="ECO:0000313" key="4">
    <source>
        <dbReference type="Proteomes" id="UP000199054"/>
    </source>
</evidence>
<feature type="compositionally biased region" description="Pro residues" evidence="1">
    <location>
        <begin position="45"/>
        <end position="54"/>
    </location>
</feature>
<accession>A0A1H8IJI4</accession>
<keyword evidence="4" id="KW-1185">Reference proteome</keyword>
<dbReference type="STRING" id="34002.SAMN04489859_10132"/>
<feature type="compositionally biased region" description="Low complexity" evidence="1">
    <location>
        <begin position="31"/>
        <end position="44"/>
    </location>
</feature>
<evidence type="ECO:0008006" key="5">
    <source>
        <dbReference type="Google" id="ProtNLM"/>
    </source>
</evidence>